<comment type="similarity">
    <text evidence="1">Belongs to the ADP-ribosylglycohydrolase family.</text>
</comment>
<feature type="binding site" evidence="3">
    <location>
        <position position="267"/>
    </location>
    <ligand>
        <name>Mg(2+)</name>
        <dbReference type="ChEBI" id="CHEBI:18420"/>
        <label>1</label>
    </ligand>
</feature>
<keyword evidence="3" id="KW-0479">Metal-binding</keyword>
<organism evidence="4 5">
    <name type="scientific">Ruminococcus albus SY3</name>
    <dbReference type="NCBI Taxonomy" id="1341156"/>
    <lineage>
        <taxon>Bacteria</taxon>
        <taxon>Bacillati</taxon>
        <taxon>Bacillota</taxon>
        <taxon>Clostridia</taxon>
        <taxon>Eubacteriales</taxon>
        <taxon>Oscillospiraceae</taxon>
        <taxon>Ruminococcus</taxon>
    </lineage>
</organism>
<dbReference type="RefSeq" id="WP_037290259.1">
    <property type="nucleotide sequence ID" value="NZ_JEOB01000004.1"/>
</dbReference>
<feature type="binding site" evidence="3">
    <location>
        <position position="60"/>
    </location>
    <ligand>
        <name>Mg(2+)</name>
        <dbReference type="ChEBI" id="CHEBI:18420"/>
        <label>1</label>
    </ligand>
</feature>
<dbReference type="GO" id="GO:0016787">
    <property type="term" value="F:hydrolase activity"/>
    <property type="evidence" value="ECO:0007669"/>
    <property type="project" value="UniProtKB-KW"/>
</dbReference>
<dbReference type="GO" id="GO:0046872">
    <property type="term" value="F:metal ion binding"/>
    <property type="evidence" value="ECO:0007669"/>
    <property type="project" value="UniProtKB-KW"/>
</dbReference>
<evidence type="ECO:0000313" key="4">
    <source>
        <dbReference type="EMBL" id="EXM38086.1"/>
    </source>
</evidence>
<keyword evidence="2" id="KW-0378">Hydrolase</keyword>
<reference evidence="4 5" key="1">
    <citation type="submission" date="2013-06" db="EMBL/GenBank/DDBJ databases">
        <title>Rumen cellulosomics: divergent fiber-degrading strategies revealed by comparative genome-wide analysis of six Ruminococcal strains.</title>
        <authorList>
            <person name="Dassa B."/>
            <person name="Borovok I."/>
            <person name="Lamed R."/>
            <person name="Flint H."/>
            <person name="Yeoman C.J."/>
            <person name="White B."/>
            <person name="Bayer E.A."/>
        </authorList>
    </citation>
    <scope>NUCLEOTIDE SEQUENCE [LARGE SCALE GENOMIC DNA]</scope>
    <source>
        <strain evidence="4 5">SY3</strain>
    </source>
</reference>
<feature type="binding site" evidence="3">
    <location>
        <position position="269"/>
    </location>
    <ligand>
        <name>Mg(2+)</name>
        <dbReference type="ChEBI" id="CHEBI:18420"/>
        <label>1</label>
    </ligand>
</feature>
<dbReference type="OrthoDB" id="9798107at2"/>
<dbReference type="InterPro" id="IPR036705">
    <property type="entry name" value="Ribosyl_crysJ1_sf"/>
</dbReference>
<dbReference type="Gene3D" id="1.10.4080.10">
    <property type="entry name" value="ADP-ribosylation/Crystallin J1"/>
    <property type="match status" value="1"/>
</dbReference>
<feature type="binding site" evidence="3">
    <location>
        <position position="61"/>
    </location>
    <ligand>
        <name>Mg(2+)</name>
        <dbReference type="ChEBI" id="CHEBI:18420"/>
        <label>1</label>
    </ligand>
</feature>
<evidence type="ECO:0000256" key="2">
    <source>
        <dbReference type="ARBA" id="ARBA00022801"/>
    </source>
</evidence>
<evidence type="ECO:0000256" key="3">
    <source>
        <dbReference type="PIRSR" id="PIRSR605502-1"/>
    </source>
</evidence>
<evidence type="ECO:0000313" key="5">
    <source>
        <dbReference type="Proteomes" id="UP000021369"/>
    </source>
</evidence>
<comment type="caution">
    <text evidence="4">The sequence shown here is derived from an EMBL/GenBank/DDBJ whole genome shotgun (WGS) entry which is preliminary data.</text>
</comment>
<name>A0A011VS89_RUMAL</name>
<keyword evidence="3" id="KW-0460">Magnesium</keyword>
<dbReference type="PATRIC" id="fig|1341156.4.peg.3098"/>
<dbReference type="EMBL" id="JEOB01000004">
    <property type="protein sequence ID" value="EXM38086.1"/>
    <property type="molecule type" value="Genomic_DNA"/>
</dbReference>
<feature type="binding site" evidence="3">
    <location>
        <position position="270"/>
    </location>
    <ligand>
        <name>Mg(2+)</name>
        <dbReference type="ChEBI" id="CHEBI:18420"/>
        <label>1</label>
    </ligand>
</feature>
<keyword evidence="5" id="KW-1185">Reference proteome</keyword>
<dbReference type="SUPFAM" id="SSF101478">
    <property type="entry name" value="ADP-ribosylglycohydrolase"/>
    <property type="match status" value="1"/>
</dbReference>
<sequence>MKDVNKLKGGIYGLLVGDALGVPYEFHSAEDIPPATKIDMQPPAGFARAHIGVEPATWSDDGAQALCLLDSIVEVGHFDLKNFSDKVLAWYDEGLWAVDGNVFDVGVQTSMALDAYRNGLSPEKCGLIRPDGKGNGALMRVLPLALWHEGTDEQLVKDAHIQCLITHGNITNLVCCGLYVLIARFLLDGHGFDDALSYAVAELRRIYSSMPEYLEEFEFRLCPDEPDIWHGNGGGYVVDSLRSAVMIMKRASSYEDAVKQAVALGDDTDTTACITGGLAGIVFGYNGIPIKWRDELSGREQVDELLSKWLK</sequence>
<protein>
    <submittedName>
        <fullName evidence="4">Crystallin</fullName>
    </submittedName>
</protein>
<dbReference type="Pfam" id="PF03747">
    <property type="entry name" value="ADP_ribosyl_GH"/>
    <property type="match status" value="1"/>
</dbReference>
<evidence type="ECO:0000256" key="1">
    <source>
        <dbReference type="ARBA" id="ARBA00010702"/>
    </source>
</evidence>
<dbReference type="InterPro" id="IPR050792">
    <property type="entry name" value="ADP-ribosylglycohydrolase"/>
</dbReference>
<dbReference type="Proteomes" id="UP000021369">
    <property type="component" value="Unassembled WGS sequence"/>
</dbReference>
<gene>
    <name evidence="4" type="ORF">RASY3_17485</name>
</gene>
<proteinExistence type="inferred from homology"/>
<dbReference type="AlphaFoldDB" id="A0A011VS89"/>
<dbReference type="InterPro" id="IPR005502">
    <property type="entry name" value="Ribosyl_crysJ1"/>
</dbReference>
<dbReference type="PANTHER" id="PTHR16222:SF24">
    <property type="entry name" value="ADP-RIBOSYLHYDROLASE ARH3"/>
    <property type="match status" value="1"/>
</dbReference>
<dbReference type="PANTHER" id="PTHR16222">
    <property type="entry name" value="ADP-RIBOSYLGLYCOHYDROLASE"/>
    <property type="match status" value="1"/>
</dbReference>
<comment type="cofactor">
    <cofactor evidence="3">
        <name>Mg(2+)</name>
        <dbReference type="ChEBI" id="CHEBI:18420"/>
    </cofactor>
    <text evidence="3">Binds 2 magnesium ions per subunit.</text>
</comment>
<accession>A0A011VS89</accession>
<feature type="binding site" evidence="3">
    <location>
        <position position="59"/>
    </location>
    <ligand>
        <name>Mg(2+)</name>
        <dbReference type="ChEBI" id="CHEBI:18420"/>
        <label>1</label>
    </ligand>
</feature>